<gene>
    <name evidence="1" type="ORF">GCM10009720_21970</name>
</gene>
<name>A0ABN2UPW0_9MICC</name>
<dbReference type="InterPro" id="IPR023286">
    <property type="entry name" value="ABATE_dom_sf"/>
</dbReference>
<protein>
    <submittedName>
        <fullName evidence="1">Uncharacterized protein</fullName>
    </submittedName>
</protein>
<dbReference type="EMBL" id="BAAAMN010000048">
    <property type="protein sequence ID" value="GAA2041125.1"/>
    <property type="molecule type" value="Genomic_DNA"/>
</dbReference>
<dbReference type="Pfam" id="PF07336">
    <property type="entry name" value="ABATE"/>
    <property type="match status" value="1"/>
</dbReference>
<organism evidence="1 2">
    <name type="scientific">Yaniella flava</name>
    <dbReference type="NCBI Taxonomy" id="287930"/>
    <lineage>
        <taxon>Bacteria</taxon>
        <taxon>Bacillati</taxon>
        <taxon>Actinomycetota</taxon>
        <taxon>Actinomycetes</taxon>
        <taxon>Micrococcales</taxon>
        <taxon>Micrococcaceae</taxon>
        <taxon>Yaniella</taxon>
    </lineage>
</organism>
<dbReference type="InterPro" id="IPR010852">
    <property type="entry name" value="ABATE"/>
</dbReference>
<dbReference type="SUPFAM" id="SSF160904">
    <property type="entry name" value="Jann2411-like"/>
    <property type="match status" value="1"/>
</dbReference>
<accession>A0ABN2UPW0</accession>
<reference evidence="1 2" key="1">
    <citation type="journal article" date="2019" name="Int. J. Syst. Evol. Microbiol.">
        <title>The Global Catalogue of Microorganisms (GCM) 10K type strain sequencing project: providing services to taxonomists for standard genome sequencing and annotation.</title>
        <authorList>
            <consortium name="The Broad Institute Genomics Platform"/>
            <consortium name="The Broad Institute Genome Sequencing Center for Infectious Disease"/>
            <person name="Wu L."/>
            <person name="Ma J."/>
        </authorList>
    </citation>
    <scope>NUCLEOTIDE SEQUENCE [LARGE SCALE GENOMIC DNA]</scope>
    <source>
        <strain evidence="1 2">JCM 13595</strain>
    </source>
</reference>
<evidence type="ECO:0000313" key="1">
    <source>
        <dbReference type="EMBL" id="GAA2041125.1"/>
    </source>
</evidence>
<dbReference type="Proteomes" id="UP001501461">
    <property type="component" value="Unassembled WGS sequence"/>
</dbReference>
<evidence type="ECO:0000313" key="2">
    <source>
        <dbReference type="Proteomes" id="UP001501461"/>
    </source>
</evidence>
<comment type="caution">
    <text evidence="1">The sequence shown here is derived from an EMBL/GenBank/DDBJ whole genome shotgun (WGS) entry which is preliminary data.</text>
</comment>
<keyword evidence="2" id="KW-1185">Reference proteome</keyword>
<proteinExistence type="predicted"/>
<sequence>MRDGMTTLFPAPGSDQYVSLELANTVVTLPGEEIEDGLASPEDATGWLISHALVPEDTQLLPYC</sequence>